<comment type="caution">
    <text evidence="1">The sequence shown here is derived from an EMBL/GenBank/DDBJ whole genome shotgun (WGS) entry which is preliminary data.</text>
</comment>
<reference evidence="1" key="1">
    <citation type="submission" date="2022-03" db="EMBL/GenBank/DDBJ databases">
        <authorList>
            <person name="Woo C.Y."/>
        </authorList>
    </citation>
    <scope>NUCLEOTIDE SEQUENCE</scope>
    <source>
        <strain evidence="1">CYS-01</strain>
    </source>
</reference>
<name>A0ABS9ZYI6_9SPHI</name>
<accession>A0ABS9ZYI6</accession>
<evidence type="ECO:0000313" key="1">
    <source>
        <dbReference type="EMBL" id="MCJ0743391.1"/>
    </source>
</evidence>
<proteinExistence type="predicted"/>
<dbReference type="RefSeq" id="WP_243362556.1">
    <property type="nucleotide sequence ID" value="NZ_JALGBH010000002.1"/>
</dbReference>
<gene>
    <name evidence="1" type="ORF">MMF97_11755</name>
</gene>
<protein>
    <submittedName>
        <fullName evidence="1">Uncharacterized protein</fullName>
    </submittedName>
</protein>
<keyword evidence="2" id="KW-1185">Reference proteome</keyword>
<organism evidence="1 2">
    <name type="scientific">Pedobacter montanisoli</name>
    <dbReference type="NCBI Taxonomy" id="2923277"/>
    <lineage>
        <taxon>Bacteria</taxon>
        <taxon>Pseudomonadati</taxon>
        <taxon>Bacteroidota</taxon>
        <taxon>Sphingobacteriia</taxon>
        <taxon>Sphingobacteriales</taxon>
        <taxon>Sphingobacteriaceae</taxon>
        <taxon>Pedobacter</taxon>
    </lineage>
</organism>
<sequence length="59" mass="6889">MKTKKSKVEEPMPDYGKAEEDLRLNALNSTYTERFHMMTKLMKMGLMLKSAKIVHKNKS</sequence>
<dbReference type="Proteomes" id="UP001165460">
    <property type="component" value="Unassembled WGS sequence"/>
</dbReference>
<dbReference type="EMBL" id="JALGBH010000002">
    <property type="protein sequence ID" value="MCJ0743391.1"/>
    <property type="molecule type" value="Genomic_DNA"/>
</dbReference>
<evidence type="ECO:0000313" key="2">
    <source>
        <dbReference type="Proteomes" id="UP001165460"/>
    </source>
</evidence>